<dbReference type="STRING" id="1349421.OI18_06095"/>
<dbReference type="InterPro" id="IPR053143">
    <property type="entry name" value="Arylsulfate_ST"/>
</dbReference>
<dbReference type="GO" id="GO:0004062">
    <property type="term" value="F:aryl sulfotransferase activity"/>
    <property type="evidence" value="ECO:0007669"/>
    <property type="project" value="InterPro"/>
</dbReference>
<evidence type="ECO:0000313" key="3">
    <source>
        <dbReference type="Proteomes" id="UP000031408"/>
    </source>
</evidence>
<dbReference type="InterPro" id="IPR015943">
    <property type="entry name" value="WD40/YVTN_repeat-like_dom_sf"/>
</dbReference>
<gene>
    <name evidence="2" type="ORF">OI18_06095</name>
</gene>
<dbReference type="SUPFAM" id="SSF101898">
    <property type="entry name" value="NHL repeat"/>
    <property type="match status" value="1"/>
</dbReference>
<dbReference type="InterPro" id="IPR010262">
    <property type="entry name" value="Arylsulfotransferase_bact"/>
</dbReference>
<dbReference type="Gene3D" id="2.130.10.10">
    <property type="entry name" value="YVTN repeat-like/Quinoprotein amine dehydrogenase"/>
    <property type="match status" value="1"/>
</dbReference>
<reference evidence="2 3" key="1">
    <citation type="submission" date="2014-11" db="EMBL/GenBank/DDBJ databases">
        <title>Genome sequence of Flavihumibacter solisilvae 3-3.</title>
        <authorList>
            <person name="Zhou G."/>
            <person name="Li M."/>
            <person name="Wang G."/>
        </authorList>
    </citation>
    <scope>NUCLEOTIDE SEQUENCE [LARGE SCALE GENOMIC DNA]</scope>
    <source>
        <strain evidence="2 3">3-3</strain>
    </source>
</reference>
<evidence type="ECO:0000313" key="2">
    <source>
        <dbReference type="EMBL" id="KIC95513.1"/>
    </source>
</evidence>
<dbReference type="AlphaFoldDB" id="A0A0C1LJK2"/>
<organism evidence="2 3">
    <name type="scientific">Flavihumibacter solisilvae</name>
    <dbReference type="NCBI Taxonomy" id="1349421"/>
    <lineage>
        <taxon>Bacteria</taxon>
        <taxon>Pseudomonadati</taxon>
        <taxon>Bacteroidota</taxon>
        <taxon>Chitinophagia</taxon>
        <taxon>Chitinophagales</taxon>
        <taxon>Chitinophagaceae</taxon>
        <taxon>Flavihumibacter</taxon>
    </lineage>
</organism>
<protein>
    <recommendedName>
        <fullName evidence="4">Fibronectin type-III domain-containing protein</fullName>
    </recommendedName>
</protein>
<evidence type="ECO:0008006" key="4">
    <source>
        <dbReference type="Google" id="ProtNLM"/>
    </source>
</evidence>
<dbReference type="PANTHER" id="PTHR35340">
    <property type="entry name" value="PQQ ENZYME REPEAT PROTEIN-RELATED"/>
    <property type="match status" value="1"/>
</dbReference>
<keyword evidence="3" id="KW-1185">Reference proteome</keyword>
<keyword evidence="1" id="KW-0732">Signal</keyword>
<name>A0A0C1LJK2_9BACT</name>
<sequence>MQARLAVPVLFMGLFLSGCTSGCINQVISISEVGPAGNILVRKLKIVTRDSVDLFVRYWEKQNKDRVLTTQVSKNSRQHVQTMLYLKPGTAYEYQVVVEKRGCQSMGQVESFINQELPAGLSEILMPAERKQSLPVKYQQGFTLVARRELPGQMYIADVKGNIIWYHTVRDAGFKVAHFTARSTLLSILAPLSYPTSYGDEILEVSLAGDTLFHLKKGDKGLDKTIHHEIFYNAANQLVTLTLEKKVVDLSSVGGSKADTVTGDGILVLDRHGNKVWSWSVFDVIDPKSDPRILKDKSDWLHANSLSIDRDGNYLMSFYLSGQVWKINASNGELIWKLGRGGDFSFSKHGEFSGPGSATFSESHAVHRSADNKLLLFENGTNKKRSRVLAYSLDEDRHEASLAENIELPLHLYSERMGSAYWVDSSSLLVCSSQANSVALTDRSGEILWRIRTGFVPYRAEFIDSLPMFRN</sequence>
<evidence type="ECO:0000256" key="1">
    <source>
        <dbReference type="SAM" id="SignalP"/>
    </source>
</evidence>
<feature type="chain" id="PRO_5002153422" description="Fibronectin type-III domain-containing protein" evidence="1">
    <location>
        <begin position="23"/>
        <end position="471"/>
    </location>
</feature>
<proteinExistence type="predicted"/>
<comment type="caution">
    <text evidence="2">The sequence shown here is derived from an EMBL/GenBank/DDBJ whole genome shotgun (WGS) entry which is preliminary data.</text>
</comment>
<dbReference type="Pfam" id="PF05935">
    <property type="entry name" value="Arylsulfotrans"/>
    <property type="match status" value="1"/>
</dbReference>
<dbReference type="Proteomes" id="UP000031408">
    <property type="component" value="Unassembled WGS sequence"/>
</dbReference>
<dbReference type="PANTHER" id="PTHR35340:SF5">
    <property type="entry name" value="ASST-DOMAIN-CONTAINING PROTEIN"/>
    <property type="match status" value="1"/>
</dbReference>
<accession>A0A0C1LJK2</accession>
<dbReference type="PROSITE" id="PS51257">
    <property type="entry name" value="PROKAR_LIPOPROTEIN"/>
    <property type="match status" value="1"/>
</dbReference>
<dbReference type="EMBL" id="JSVC01000006">
    <property type="protein sequence ID" value="KIC95513.1"/>
    <property type="molecule type" value="Genomic_DNA"/>
</dbReference>
<feature type="signal peptide" evidence="1">
    <location>
        <begin position="1"/>
        <end position="22"/>
    </location>
</feature>